<evidence type="ECO:0000256" key="4">
    <source>
        <dbReference type="ARBA" id="ARBA00022475"/>
    </source>
</evidence>
<keyword evidence="7 13" id="KW-0067">ATP-binding</keyword>
<dbReference type="InterPro" id="IPR003439">
    <property type="entry name" value="ABC_transporter-like_ATP-bd"/>
</dbReference>
<dbReference type="InterPro" id="IPR017871">
    <property type="entry name" value="ABC_transporter-like_CS"/>
</dbReference>
<comment type="similarity">
    <text evidence="2">Belongs to the ABC transporter superfamily.</text>
</comment>
<feature type="transmembrane region" description="Helical" evidence="10">
    <location>
        <begin position="153"/>
        <end position="179"/>
    </location>
</feature>
<keyword evidence="5 10" id="KW-0812">Transmembrane</keyword>
<dbReference type="InterPro" id="IPR010128">
    <property type="entry name" value="ATPase_T1SS_PrtD-like"/>
</dbReference>
<reference evidence="14" key="1">
    <citation type="submission" date="2016-10" db="EMBL/GenBank/DDBJ databases">
        <authorList>
            <person name="Varghese N."/>
            <person name="Submissions S."/>
        </authorList>
    </citation>
    <scope>NUCLEOTIDE SEQUENCE [LARGE SCALE GENOMIC DNA]</scope>
    <source>
        <strain evidence="14">CGMCC 1.11022</strain>
    </source>
</reference>
<evidence type="ECO:0000313" key="13">
    <source>
        <dbReference type="EMBL" id="SDJ99054.1"/>
    </source>
</evidence>
<evidence type="ECO:0000256" key="1">
    <source>
        <dbReference type="ARBA" id="ARBA00004651"/>
    </source>
</evidence>
<dbReference type="SUPFAM" id="SSF52540">
    <property type="entry name" value="P-loop containing nucleoside triphosphate hydrolases"/>
    <property type="match status" value="1"/>
</dbReference>
<gene>
    <name evidence="13" type="ORF">SAMN05428953_110180</name>
</gene>
<dbReference type="PROSITE" id="PS50893">
    <property type="entry name" value="ABC_TRANSPORTER_2"/>
    <property type="match status" value="1"/>
</dbReference>
<dbReference type="FunFam" id="3.40.50.300:FF:001444">
    <property type="entry name" value="ABC transporter ATP-binding protein"/>
    <property type="match status" value="1"/>
</dbReference>
<sequence length="586" mass="62474">MSQSGSEKLRPPRAKSELAACLAHFRRAFLAVAGFSGLINVLMLSGSVFMLQVYDRVLPSRSVPTLVALVLLISILYVFQSALDAIRGRVLARIGSGLDERLSERTYRVMSQLPLARGRSGEGMQPVRDLDQIGGFLASGGPATLFDLPWMPLYLALCFAFHPWLGLAALIGAILLLALTVLTEKTVRRPATEMSGYAGARSNIALASIRNAEVLEAMGMRSTMASRWAEANGKYRQAQMRASDVTGSFGALSRGFRMLLQSVVLAIGAYLVIGQEATPGIIIASSILTARALAPVELAIAHWKNFLAARQGWHRLNELFTQFPATEDRLQLPPPRTQLSVEEVSVVPPGERRFVVQDVAFSLSAGSALGVIGPSASGKSSLARALVGVWPAARGKIRLDGAAIEQWPAEALGRHIGYLPQDVELFAGTIAQNIARFDPSPDPATIIAAAKTAGMHEMILRLPRGYQTEIGEGGASLSAGQRQRIGLARALYGDPFLVVLDEPNSNLDAGGEQALTQAILAVKQRHGVVVVIAHRPSALAAVDLLLVLDSGRQHAFGARDLVVRGTTRSASVGTLQAVAPEEKASG</sequence>
<keyword evidence="4" id="KW-1003">Cell membrane</keyword>
<protein>
    <submittedName>
        <fullName evidence="13">ATP-binding cassette, subfamily C</fullName>
    </submittedName>
</protein>
<comment type="subcellular location">
    <subcellularLocation>
        <location evidence="1">Cell membrane</location>
        <topology evidence="1">Multi-pass membrane protein</topology>
    </subcellularLocation>
</comment>
<dbReference type="PANTHER" id="PTHR24221">
    <property type="entry name" value="ATP-BINDING CASSETTE SUB-FAMILY B"/>
    <property type="match status" value="1"/>
</dbReference>
<dbReference type="PROSITE" id="PS00211">
    <property type="entry name" value="ABC_TRANSPORTER_1"/>
    <property type="match status" value="1"/>
</dbReference>
<keyword evidence="6" id="KW-0547">Nucleotide-binding</keyword>
<dbReference type="Gene3D" id="1.20.1560.10">
    <property type="entry name" value="ABC transporter type 1, transmembrane domain"/>
    <property type="match status" value="1"/>
</dbReference>
<dbReference type="PROSITE" id="PS50929">
    <property type="entry name" value="ABC_TM1F"/>
    <property type="match status" value="1"/>
</dbReference>
<dbReference type="GO" id="GO:0005886">
    <property type="term" value="C:plasma membrane"/>
    <property type="evidence" value="ECO:0007669"/>
    <property type="project" value="UniProtKB-SubCell"/>
</dbReference>
<keyword evidence="9 10" id="KW-0472">Membrane</keyword>
<dbReference type="GO" id="GO:0005524">
    <property type="term" value="F:ATP binding"/>
    <property type="evidence" value="ECO:0007669"/>
    <property type="project" value="UniProtKB-KW"/>
</dbReference>
<keyword evidence="14" id="KW-1185">Reference proteome</keyword>
<evidence type="ECO:0000256" key="8">
    <source>
        <dbReference type="ARBA" id="ARBA00022989"/>
    </source>
</evidence>
<dbReference type="InterPro" id="IPR027417">
    <property type="entry name" value="P-loop_NTPase"/>
</dbReference>
<evidence type="ECO:0000256" key="5">
    <source>
        <dbReference type="ARBA" id="ARBA00022692"/>
    </source>
</evidence>
<evidence type="ECO:0000256" key="3">
    <source>
        <dbReference type="ARBA" id="ARBA00022448"/>
    </source>
</evidence>
<dbReference type="GO" id="GO:0030253">
    <property type="term" value="P:protein secretion by the type I secretion system"/>
    <property type="evidence" value="ECO:0007669"/>
    <property type="project" value="InterPro"/>
</dbReference>
<name>A0A1G8Y9F9_9HYPH</name>
<dbReference type="Proteomes" id="UP000198894">
    <property type="component" value="Unassembled WGS sequence"/>
</dbReference>
<dbReference type="GO" id="GO:0016887">
    <property type="term" value="F:ATP hydrolysis activity"/>
    <property type="evidence" value="ECO:0007669"/>
    <property type="project" value="InterPro"/>
</dbReference>
<dbReference type="InterPro" id="IPR036640">
    <property type="entry name" value="ABC1_TM_sf"/>
</dbReference>
<dbReference type="GO" id="GO:0140359">
    <property type="term" value="F:ABC-type transporter activity"/>
    <property type="evidence" value="ECO:0007669"/>
    <property type="project" value="InterPro"/>
</dbReference>
<dbReference type="EMBL" id="FNEE01000010">
    <property type="protein sequence ID" value="SDJ99054.1"/>
    <property type="molecule type" value="Genomic_DNA"/>
</dbReference>
<evidence type="ECO:0000259" key="12">
    <source>
        <dbReference type="PROSITE" id="PS50929"/>
    </source>
</evidence>
<feature type="transmembrane region" description="Helical" evidence="10">
    <location>
        <begin position="258"/>
        <end position="275"/>
    </location>
</feature>
<dbReference type="GO" id="GO:0034040">
    <property type="term" value="F:ATPase-coupled lipid transmembrane transporter activity"/>
    <property type="evidence" value="ECO:0007669"/>
    <property type="project" value="TreeGrafter"/>
</dbReference>
<evidence type="ECO:0000259" key="11">
    <source>
        <dbReference type="PROSITE" id="PS50893"/>
    </source>
</evidence>
<evidence type="ECO:0000256" key="2">
    <source>
        <dbReference type="ARBA" id="ARBA00005417"/>
    </source>
</evidence>
<feature type="transmembrane region" description="Helical" evidence="10">
    <location>
        <begin position="63"/>
        <end position="83"/>
    </location>
</feature>
<accession>A0A1G8Y9F9</accession>
<keyword evidence="3" id="KW-0813">Transport</keyword>
<dbReference type="Pfam" id="PF00005">
    <property type="entry name" value="ABC_tran"/>
    <property type="match status" value="1"/>
</dbReference>
<dbReference type="GO" id="GO:0030256">
    <property type="term" value="C:type I protein secretion system complex"/>
    <property type="evidence" value="ECO:0007669"/>
    <property type="project" value="InterPro"/>
</dbReference>
<dbReference type="SMART" id="SM00382">
    <property type="entry name" value="AAA"/>
    <property type="match status" value="1"/>
</dbReference>
<dbReference type="InterPro" id="IPR003593">
    <property type="entry name" value="AAA+_ATPase"/>
</dbReference>
<evidence type="ECO:0000313" key="14">
    <source>
        <dbReference type="Proteomes" id="UP000198894"/>
    </source>
</evidence>
<dbReference type="SUPFAM" id="SSF90123">
    <property type="entry name" value="ABC transporter transmembrane region"/>
    <property type="match status" value="1"/>
</dbReference>
<feature type="domain" description="ABC transmembrane type-1" evidence="12">
    <location>
        <begin position="30"/>
        <end position="308"/>
    </location>
</feature>
<organism evidence="13 14">
    <name type="scientific">Mesorhizobium muleiense</name>
    <dbReference type="NCBI Taxonomy" id="1004279"/>
    <lineage>
        <taxon>Bacteria</taxon>
        <taxon>Pseudomonadati</taxon>
        <taxon>Pseudomonadota</taxon>
        <taxon>Alphaproteobacteria</taxon>
        <taxon>Hyphomicrobiales</taxon>
        <taxon>Phyllobacteriaceae</taxon>
        <taxon>Mesorhizobium</taxon>
    </lineage>
</organism>
<dbReference type="AlphaFoldDB" id="A0A1G8Y9F9"/>
<dbReference type="InterPro" id="IPR039421">
    <property type="entry name" value="Type_1_exporter"/>
</dbReference>
<dbReference type="Pfam" id="PF00664">
    <property type="entry name" value="ABC_membrane"/>
    <property type="match status" value="1"/>
</dbReference>
<dbReference type="NCBIfam" id="TIGR01842">
    <property type="entry name" value="type_I_sec_PrtD"/>
    <property type="match status" value="1"/>
</dbReference>
<dbReference type="InterPro" id="IPR011527">
    <property type="entry name" value="ABC1_TM_dom"/>
</dbReference>
<keyword evidence="8 10" id="KW-1133">Transmembrane helix</keyword>
<dbReference type="RefSeq" id="WP_236473442.1">
    <property type="nucleotide sequence ID" value="NZ_FNEE01000010.1"/>
</dbReference>
<dbReference type="PANTHER" id="PTHR24221:SF654">
    <property type="entry name" value="ATP-BINDING CASSETTE SUB-FAMILY B MEMBER 6"/>
    <property type="match status" value="1"/>
</dbReference>
<proteinExistence type="inferred from homology"/>
<feature type="domain" description="ABC transporter" evidence="11">
    <location>
        <begin position="339"/>
        <end position="575"/>
    </location>
</feature>
<feature type="transmembrane region" description="Helical" evidence="10">
    <location>
        <begin position="28"/>
        <end position="51"/>
    </location>
</feature>
<dbReference type="Gene3D" id="3.40.50.300">
    <property type="entry name" value="P-loop containing nucleotide triphosphate hydrolases"/>
    <property type="match status" value="1"/>
</dbReference>
<evidence type="ECO:0000256" key="7">
    <source>
        <dbReference type="ARBA" id="ARBA00022840"/>
    </source>
</evidence>
<evidence type="ECO:0000256" key="6">
    <source>
        <dbReference type="ARBA" id="ARBA00022741"/>
    </source>
</evidence>
<evidence type="ECO:0000256" key="10">
    <source>
        <dbReference type="SAM" id="Phobius"/>
    </source>
</evidence>
<evidence type="ECO:0000256" key="9">
    <source>
        <dbReference type="ARBA" id="ARBA00023136"/>
    </source>
</evidence>